<keyword evidence="3" id="KW-1185">Reference proteome</keyword>
<reference evidence="2 3" key="1">
    <citation type="submission" date="2020-09" db="EMBL/GenBank/DDBJ databases">
        <authorList>
            <person name="Jameson E."/>
        </authorList>
    </citation>
    <scope>NUCLEOTIDE SEQUENCE [LARGE SCALE GENOMIC DNA]</scope>
</reference>
<sequence length="854" mass="94736">MSNSTLTSQFARIPFFKENKLAQAIATKMVPSLVRSGSTNQTSQGSDIAPDHGSLERISKLQASDIDDTNNLMQILPDLGLAKEIMTSLIVAPKDLTTFELGWASDKCELPPELVGDLTNVMKEHFTQDYKINDLLLPICEQALFETGSYPLVVIPESSLDDIINQKTDISLESYQAALNPDMTVKSVGILGPGYAGVDDAKNNAAKATVSLEAYSLIPETQPAVAKVWFDDHLQVLDNLDNLKLPKLHDKRRADALRKTRLYGRISVEDNQRDKELEALDSALFARRGSVTTPVVNISSRGGGKESKGNPLVIRWPSESLIPIHRPGSPTDHLGYFGLIDEYGNPVTRVSSQDYYNQLTSNMQSPMDNYNNQAGTILENVKTYFGPNEKANKYDSLQLLHAYGQLMKKELLIRLKRGLHGENVELADVERSAYAIMLSRSLANMRTNIVYIPVEQCAYFAFDYTNAGLGKSLLSDAKIIGALRSLLLFADVQGAIRNSIPRRENEILLDEQDPDPWKTVETIQHEFAKTQNSAFPLGVTDPRTQLDMLQKAGITWSISGHPQYPNTKLTTTETTSALARPDSELSTNIKNMMFMGIGIPPEIIDATQGVEFAATIFSSNLLLAKRSAQKQATLLKQMKYLVQIYTVSNGFLLESLKEAIDKHKAKLKDYYREEDTIRYSEIMERYLSSLKLTLPTMDTARLATQLQDVNDFLALLDVTLPLYVNEQVITETLGTEAGAQATAIYQAFRNNYAVDWMIQNNIMPELYKLVNIGNDDDNPGYNFMAARLEKVTKISLVVQQVMKQLATKNGTESETPPADTGTDDFGSFGEGGPEPGTDETNDEGDLGGFNFPEE</sequence>
<organism evidence="2 3">
    <name type="scientific">Klebsiella phage vB_KvM-Eowyn</name>
    <dbReference type="NCBI Taxonomy" id="2762819"/>
    <lineage>
        <taxon>Viruses</taxon>
        <taxon>Duplodnaviria</taxon>
        <taxon>Heunggongvirae</taxon>
        <taxon>Uroviricota</taxon>
        <taxon>Caudoviricetes</taxon>
        <taxon>Chimalliviridae</taxon>
        <taxon>Eowynvirus</taxon>
        <taxon>Eowynvirus eowyn</taxon>
    </lineage>
</organism>
<feature type="compositionally biased region" description="Acidic residues" evidence="1">
    <location>
        <begin position="836"/>
        <end position="845"/>
    </location>
</feature>
<evidence type="ECO:0000256" key="1">
    <source>
        <dbReference type="SAM" id="MobiDB-lite"/>
    </source>
</evidence>
<feature type="region of interest" description="Disordered" evidence="1">
    <location>
        <begin position="807"/>
        <end position="854"/>
    </location>
</feature>
<dbReference type="EMBL" id="LR881104">
    <property type="protein sequence ID" value="CAD5236136.1"/>
    <property type="molecule type" value="Genomic_DNA"/>
</dbReference>
<feature type="region of interest" description="Disordered" evidence="1">
    <location>
        <begin position="35"/>
        <end position="54"/>
    </location>
</feature>
<dbReference type="Proteomes" id="UP000596247">
    <property type="component" value="Chromosome"/>
</dbReference>
<proteinExistence type="predicted"/>
<evidence type="ECO:0000313" key="3">
    <source>
        <dbReference type="Proteomes" id="UP000596247"/>
    </source>
</evidence>
<evidence type="ECO:0000313" key="2">
    <source>
        <dbReference type="EMBL" id="CAD5236136.1"/>
    </source>
</evidence>
<name>A0A7R8MJJ7_9CAUD</name>
<protein>
    <submittedName>
        <fullName evidence="2">Virion structural protein</fullName>
    </submittedName>
</protein>
<accession>A0A7R8MJJ7</accession>
<feature type="compositionally biased region" description="Polar residues" evidence="1">
    <location>
        <begin position="35"/>
        <end position="46"/>
    </location>
</feature>
<gene>
    <name evidence="2" type="ORF">LLCLJKAH_00147</name>
</gene>